<comment type="caution">
    <text evidence="1">The sequence shown here is derived from an EMBL/GenBank/DDBJ whole genome shotgun (WGS) entry which is preliminary data.</text>
</comment>
<protein>
    <submittedName>
        <fullName evidence="1">Uncharacterized protein</fullName>
    </submittedName>
</protein>
<dbReference type="EMBL" id="BPLR01014860">
    <property type="protein sequence ID" value="GIY71784.1"/>
    <property type="molecule type" value="Genomic_DNA"/>
</dbReference>
<sequence length="80" mass="9306">MRRLWALDIRSDVADFVPLALLELNLKPDKPIESKIRLITPRMGTIDHRSQGYFFGFEMEIGMVENANTLDVKRRFVLEA</sequence>
<keyword evidence="2" id="KW-1185">Reference proteome</keyword>
<reference evidence="1 2" key="1">
    <citation type="submission" date="2021-06" db="EMBL/GenBank/DDBJ databases">
        <title>Caerostris extrusa draft genome.</title>
        <authorList>
            <person name="Kono N."/>
            <person name="Arakawa K."/>
        </authorList>
    </citation>
    <scope>NUCLEOTIDE SEQUENCE [LARGE SCALE GENOMIC DNA]</scope>
</reference>
<name>A0AAV4VPA3_CAEEX</name>
<dbReference type="AlphaFoldDB" id="A0AAV4VPA3"/>
<organism evidence="1 2">
    <name type="scientific">Caerostris extrusa</name>
    <name type="common">Bark spider</name>
    <name type="synonym">Caerostris bankana</name>
    <dbReference type="NCBI Taxonomy" id="172846"/>
    <lineage>
        <taxon>Eukaryota</taxon>
        <taxon>Metazoa</taxon>
        <taxon>Ecdysozoa</taxon>
        <taxon>Arthropoda</taxon>
        <taxon>Chelicerata</taxon>
        <taxon>Arachnida</taxon>
        <taxon>Araneae</taxon>
        <taxon>Araneomorphae</taxon>
        <taxon>Entelegynae</taxon>
        <taxon>Araneoidea</taxon>
        <taxon>Araneidae</taxon>
        <taxon>Caerostris</taxon>
    </lineage>
</organism>
<evidence type="ECO:0000313" key="1">
    <source>
        <dbReference type="EMBL" id="GIY71784.1"/>
    </source>
</evidence>
<dbReference type="Proteomes" id="UP001054945">
    <property type="component" value="Unassembled WGS sequence"/>
</dbReference>
<evidence type="ECO:0000313" key="2">
    <source>
        <dbReference type="Proteomes" id="UP001054945"/>
    </source>
</evidence>
<proteinExistence type="predicted"/>
<gene>
    <name evidence="1" type="ORF">CEXT_540391</name>
</gene>
<accession>A0AAV4VPA3</accession>